<sequence>LIKRQPLIAKKYHATNQLIVTFRSLDFIHNRFWGDP</sequence>
<dbReference type="WBParaSite" id="OFLC_0001076201-mRNA-1">
    <property type="protein sequence ID" value="OFLC_0001076201-mRNA-1"/>
    <property type="gene ID" value="OFLC_0001076201"/>
</dbReference>
<reference evidence="1" key="1">
    <citation type="submission" date="2016-06" db="UniProtKB">
        <authorList>
            <consortium name="WormBaseParasite"/>
        </authorList>
    </citation>
    <scope>IDENTIFICATION</scope>
</reference>
<proteinExistence type="predicted"/>
<organism evidence="1">
    <name type="scientific">Onchocerca flexuosa</name>
    <dbReference type="NCBI Taxonomy" id="387005"/>
    <lineage>
        <taxon>Eukaryota</taxon>
        <taxon>Metazoa</taxon>
        <taxon>Ecdysozoa</taxon>
        <taxon>Nematoda</taxon>
        <taxon>Chromadorea</taxon>
        <taxon>Rhabditida</taxon>
        <taxon>Spirurina</taxon>
        <taxon>Spiruromorpha</taxon>
        <taxon>Filarioidea</taxon>
        <taxon>Onchocercidae</taxon>
        <taxon>Onchocerca</taxon>
    </lineage>
</organism>
<accession>A0A183HTF0</accession>
<name>A0A183HTF0_9BILA</name>
<evidence type="ECO:0000313" key="1">
    <source>
        <dbReference type="WBParaSite" id="OFLC_0001076201-mRNA-1"/>
    </source>
</evidence>
<protein>
    <submittedName>
        <fullName evidence="1">Transposase</fullName>
    </submittedName>
</protein>
<dbReference type="AlphaFoldDB" id="A0A183HTF0"/>